<keyword evidence="3" id="KW-1185">Reference proteome</keyword>
<sequence length="199" mass="20746">MKRTMGVVVLLGVLGLGLVGCGRLAADETAPASGADAVDTTLVSLESEALLAMGFDQADVDLVTAAVARGPATPTASPDGVKDKGGRDKGDVADRGHIMRLRLAFGKKALHGEVVVETKNGPKTLVAQRGEITAVTATTLTVKSADGYTSTWTFAEKYHFFQHRRLIAATELKVGMKIGVAGYKNGDTPMARAVIIPKA</sequence>
<gene>
    <name evidence="2" type="ORF">GCM10009682_07850</name>
</gene>
<feature type="compositionally biased region" description="Basic and acidic residues" evidence="1">
    <location>
        <begin position="80"/>
        <end position="92"/>
    </location>
</feature>
<name>A0ABN2LGU5_9ACTN</name>
<evidence type="ECO:0000313" key="2">
    <source>
        <dbReference type="EMBL" id="GAA1788198.1"/>
    </source>
</evidence>
<reference evidence="2 3" key="1">
    <citation type="journal article" date="2019" name="Int. J. Syst. Evol. Microbiol.">
        <title>The Global Catalogue of Microorganisms (GCM) 10K type strain sequencing project: providing services to taxonomists for standard genome sequencing and annotation.</title>
        <authorList>
            <consortium name="The Broad Institute Genomics Platform"/>
            <consortium name="The Broad Institute Genome Sequencing Center for Infectious Disease"/>
            <person name="Wu L."/>
            <person name="Ma J."/>
        </authorList>
    </citation>
    <scope>NUCLEOTIDE SEQUENCE [LARGE SCALE GENOMIC DNA]</scope>
    <source>
        <strain evidence="2 3">JCM 13250</strain>
    </source>
</reference>
<proteinExistence type="predicted"/>
<protein>
    <recommendedName>
        <fullName evidence="4">DUF5666 domain-containing protein</fullName>
    </recommendedName>
</protein>
<evidence type="ECO:0008006" key="4">
    <source>
        <dbReference type="Google" id="ProtNLM"/>
    </source>
</evidence>
<organism evidence="2 3">
    <name type="scientific">Luedemannella flava</name>
    <dbReference type="NCBI Taxonomy" id="349316"/>
    <lineage>
        <taxon>Bacteria</taxon>
        <taxon>Bacillati</taxon>
        <taxon>Actinomycetota</taxon>
        <taxon>Actinomycetes</taxon>
        <taxon>Micromonosporales</taxon>
        <taxon>Micromonosporaceae</taxon>
        <taxon>Luedemannella</taxon>
    </lineage>
</organism>
<dbReference type="PROSITE" id="PS51257">
    <property type="entry name" value="PROKAR_LIPOPROTEIN"/>
    <property type="match status" value="1"/>
</dbReference>
<accession>A0ABN2LGU5</accession>
<feature type="region of interest" description="Disordered" evidence="1">
    <location>
        <begin position="71"/>
        <end position="92"/>
    </location>
</feature>
<comment type="caution">
    <text evidence="2">The sequence shown here is derived from an EMBL/GenBank/DDBJ whole genome shotgun (WGS) entry which is preliminary data.</text>
</comment>
<dbReference type="Proteomes" id="UP001500218">
    <property type="component" value="Unassembled WGS sequence"/>
</dbReference>
<evidence type="ECO:0000313" key="3">
    <source>
        <dbReference type="Proteomes" id="UP001500218"/>
    </source>
</evidence>
<evidence type="ECO:0000256" key="1">
    <source>
        <dbReference type="SAM" id="MobiDB-lite"/>
    </source>
</evidence>
<dbReference type="EMBL" id="BAAALT010000014">
    <property type="protein sequence ID" value="GAA1788198.1"/>
    <property type="molecule type" value="Genomic_DNA"/>
</dbReference>